<dbReference type="InterPro" id="IPR036596">
    <property type="entry name" value="Cyt-C_aa3_sf"/>
</dbReference>
<dbReference type="SUPFAM" id="SSF81469">
    <property type="entry name" value="Bacterial aa3 type cytochrome c oxidase subunit IV"/>
    <property type="match status" value="1"/>
</dbReference>
<evidence type="ECO:0000256" key="1">
    <source>
        <dbReference type="SAM" id="Phobius"/>
    </source>
</evidence>
<dbReference type="EMBL" id="OBMI01000001">
    <property type="protein sequence ID" value="SOB79944.1"/>
    <property type="molecule type" value="Genomic_DNA"/>
</dbReference>
<keyword evidence="1" id="KW-0472">Membrane</keyword>
<keyword evidence="1" id="KW-1133">Transmembrane helix</keyword>
<dbReference type="Pfam" id="PF07835">
    <property type="entry name" value="COX4_pro_2"/>
    <property type="match status" value="1"/>
</dbReference>
<gene>
    <name evidence="3" type="ORF">SAMN06297144_0811</name>
</gene>
<dbReference type="Proteomes" id="UP000219494">
    <property type="component" value="Unassembled WGS sequence"/>
</dbReference>
<feature type="transmembrane region" description="Helical" evidence="1">
    <location>
        <begin position="20"/>
        <end position="40"/>
    </location>
</feature>
<organism evidence="3 4">
    <name type="scientific">Sphingomonas guangdongensis</name>
    <dbReference type="NCBI Taxonomy" id="1141890"/>
    <lineage>
        <taxon>Bacteria</taxon>
        <taxon>Pseudomonadati</taxon>
        <taxon>Pseudomonadota</taxon>
        <taxon>Alphaproteobacteria</taxon>
        <taxon>Sphingomonadales</taxon>
        <taxon>Sphingomonadaceae</taxon>
        <taxon>Sphingomonas</taxon>
    </lineage>
</organism>
<evidence type="ECO:0000313" key="3">
    <source>
        <dbReference type="EMBL" id="SOB79944.1"/>
    </source>
</evidence>
<name>A0A285QEN1_9SPHN</name>
<sequence>MADQSDMKAHVSTYNSVMAFLKWGTVACAIVAAAVVWIIAS</sequence>
<evidence type="ECO:0000259" key="2">
    <source>
        <dbReference type="Pfam" id="PF07835"/>
    </source>
</evidence>
<feature type="domain" description="Cytochrome c oxidase subunit IV bacterial aa3 type" evidence="2">
    <location>
        <begin position="2"/>
        <end position="34"/>
    </location>
</feature>
<proteinExistence type="predicted"/>
<dbReference type="AlphaFoldDB" id="A0A285QEN1"/>
<protein>
    <submittedName>
        <fullName evidence="3">Aa3 type cytochrome c oxidase subunit IV</fullName>
    </submittedName>
</protein>
<keyword evidence="1" id="KW-0812">Transmembrane</keyword>
<dbReference type="RefSeq" id="WP_245858185.1">
    <property type="nucleotide sequence ID" value="NZ_OBMI01000001.1"/>
</dbReference>
<reference evidence="3 4" key="1">
    <citation type="submission" date="2017-07" db="EMBL/GenBank/DDBJ databases">
        <authorList>
            <person name="Sun Z.S."/>
            <person name="Albrecht U."/>
            <person name="Echele G."/>
            <person name="Lee C.C."/>
        </authorList>
    </citation>
    <scope>NUCLEOTIDE SEQUENCE [LARGE SCALE GENOMIC DNA]</scope>
    <source>
        <strain evidence="3 4">CGMCC 1.12672</strain>
    </source>
</reference>
<evidence type="ECO:0000313" key="4">
    <source>
        <dbReference type="Proteomes" id="UP000219494"/>
    </source>
</evidence>
<accession>A0A285QEN1</accession>
<keyword evidence="4" id="KW-1185">Reference proteome</keyword>
<dbReference type="InterPro" id="IPR012422">
    <property type="entry name" value="Cyt_c_oxidase_su4_bac-aa3"/>
</dbReference>
<dbReference type="Gene3D" id="1.20.5.160">
    <property type="entry name" value="Bacterial aa3 type cytochrome c oxidase subunit IV"/>
    <property type="match status" value="1"/>
</dbReference>